<name>A0ABS5RVQ8_9HYPH</name>
<evidence type="ECO:0000256" key="1">
    <source>
        <dbReference type="SAM" id="Phobius"/>
    </source>
</evidence>
<feature type="transmembrane region" description="Helical" evidence="1">
    <location>
        <begin position="149"/>
        <end position="169"/>
    </location>
</feature>
<dbReference type="PIRSF" id="PIRSF033239">
    <property type="entry name" value="ExoD"/>
    <property type="match status" value="1"/>
</dbReference>
<dbReference type="InterPro" id="IPR010331">
    <property type="entry name" value="ExoD"/>
</dbReference>
<accession>A0ABS5RVQ8</accession>
<dbReference type="Proteomes" id="UP001297272">
    <property type="component" value="Unassembled WGS sequence"/>
</dbReference>
<dbReference type="PANTHER" id="PTHR41795:SF1">
    <property type="entry name" value="EXOPOLYSACCHARIDE SYNTHESIS PROTEIN"/>
    <property type="match status" value="1"/>
</dbReference>
<proteinExistence type="predicted"/>
<feature type="transmembrane region" description="Helical" evidence="1">
    <location>
        <begin position="174"/>
        <end position="194"/>
    </location>
</feature>
<keyword evidence="1" id="KW-1133">Transmembrane helix</keyword>
<comment type="caution">
    <text evidence="2">The sequence shown here is derived from an EMBL/GenBank/DDBJ whole genome shotgun (WGS) entry which is preliminary data.</text>
</comment>
<keyword evidence="3" id="KW-1185">Reference proteome</keyword>
<protein>
    <submittedName>
        <fullName evidence="2">Exopolysaccharide biosynthesis protein</fullName>
    </submittedName>
</protein>
<gene>
    <name evidence="2" type="ORF">JYU29_10280</name>
</gene>
<dbReference type="Pfam" id="PF06055">
    <property type="entry name" value="ExoD"/>
    <property type="match status" value="1"/>
</dbReference>
<dbReference type="RefSeq" id="WP_213984705.1">
    <property type="nucleotide sequence ID" value="NZ_JAFMNX010000002.1"/>
</dbReference>
<feature type="transmembrane region" description="Helical" evidence="1">
    <location>
        <begin position="123"/>
        <end position="143"/>
    </location>
</feature>
<sequence>MNDKHDLHTMKAVLKVVSDAGSGDQVSLEDVVREIGDGAFAPLLLVPALIAVTPASGIPGLSSVCGITIAIIAFQLVIRRKRLWLPQFLLNRTVSRTKLDQARDWLNKPAGIIDRLTARRLAFLVRYPFSIVPALICLMIGLVMPILEFIPFSGSVAAGAVSLFALSLVTKDGLLAILGSALVMTAGYFVWRWLF</sequence>
<keyword evidence="1" id="KW-0472">Membrane</keyword>
<reference evidence="2 3" key="1">
    <citation type="submission" date="2021-03" db="EMBL/GenBank/DDBJ databases">
        <title>Tianweitania aestuarii sp. nov., isolated from a tidal flat.</title>
        <authorList>
            <person name="Park S."/>
            <person name="Yoon J.-H."/>
        </authorList>
    </citation>
    <scope>NUCLEOTIDE SEQUENCE [LARGE SCALE GENOMIC DNA]</scope>
    <source>
        <strain evidence="2 3">BSSL-BM11</strain>
    </source>
</reference>
<organism evidence="2 3">
    <name type="scientific">Tianweitania aestuarii</name>
    <dbReference type="NCBI Taxonomy" id="2814886"/>
    <lineage>
        <taxon>Bacteria</taxon>
        <taxon>Pseudomonadati</taxon>
        <taxon>Pseudomonadota</taxon>
        <taxon>Alphaproteobacteria</taxon>
        <taxon>Hyphomicrobiales</taxon>
        <taxon>Phyllobacteriaceae</taxon>
        <taxon>Tianweitania</taxon>
    </lineage>
</organism>
<dbReference type="PANTHER" id="PTHR41795">
    <property type="entry name" value="EXOPOLYSACCHARIDE SYNTHESIS PROTEIN"/>
    <property type="match status" value="1"/>
</dbReference>
<feature type="transmembrane region" description="Helical" evidence="1">
    <location>
        <begin position="58"/>
        <end position="78"/>
    </location>
</feature>
<evidence type="ECO:0000313" key="2">
    <source>
        <dbReference type="EMBL" id="MBS9721072.1"/>
    </source>
</evidence>
<evidence type="ECO:0000313" key="3">
    <source>
        <dbReference type="Proteomes" id="UP001297272"/>
    </source>
</evidence>
<keyword evidence="1" id="KW-0812">Transmembrane</keyword>
<dbReference type="EMBL" id="JAFMNX010000002">
    <property type="protein sequence ID" value="MBS9721072.1"/>
    <property type="molecule type" value="Genomic_DNA"/>
</dbReference>